<dbReference type="RefSeq" id="WP_153406475.1">
    <property type="nucleotide sequence ID" value="NZ_ML762446.1"/>
</dbReference>
<organism evidence="1 2">
    <name type="scientific">Gracilibacillus oryzae</name>
    <dbReference type="NCBI Taxonomy" id="1672701"/>
    <lineage>
        <taxon>Bacteria</taxon>
        <taxon>Bacillati</taxon>
        <taxon>Bacillota</taxon>
        <taxon>Bacilli</taxon>
        <taxon>Bacillales</taxon>
        <taxon>Bacillaceae</taxon>
        <taxon>Gracilibacillus</taxon>
    </lineage>
</organism>
<comment type="caution">
    <text evidence="1">The sequence shown here is derived from an EMBL/GenBank/DDBJ whole genome shotgun (WGS) entry which is preliminary data.</text>
</comment>
<keyword evidence="2" id="KW-1185">Reference proteome</keyword>
<evidence type="ECO:0000313" key="1">
    <source>
        <dbReference type="EMBL" id="KAB8126927.1"/>
    </source>
</evidence>
<proteinExistence type="predicted"/>
<gene>
    <name evidence="1" type="ORF">F9U64_19100</name>
</gene>
<protein>
    <submittedName>
        <fullName evidence="1">Uncharacterized protein</fullName>
    </submittedName>
</protein>
<dbReference type="OrthoDB" id="2972367at2"/>
<sequence length="113" mass="13405">MNQIPVIAFKNKSKEDRYLANGPDAGDWSDEELDVLIDDIQNAFLIWRIDKTKPTQEDLENIIKESREHKQNMIERFGDAALISYDVEKWLEDYEPAWIEITKEQFEASKEWN</sequence>
<name>A0A7C8KX11_9BACI</name>
<dbReference type="AlphaFoldDB" id="A0A7C8KX11"/>
<dbReference type="EMBL" id="WEID01000099">
    <property type="protein sequence ID" value="KAB8126927.1"/>
    <property type="molecule type" value="Genomic_DNA"/>
</dbReference>
<evidence type="ECO:0000313" key="2">
    <source>
        <dbReference type="Proteomes" id="UP000480246"/>
    </source>
</evidence>
<reference evidence="1 2" key="1">
    <citation type="submission" date="2019-10" db="EMBL/GenBank/DDBJ databases">
        <title>Gracilibacillus sp. nov. isolated from rice seeds.</title>
        <authorList>
            <person name="He S."/>
        </authorList>
    </citation>
    <scope>NUCLEOTIDE SEQUENCE [LARGE SCALE GENOMIC DNA]</scope>
    <source>
        <strain evidence="1 2">TD8</strain>
    </source>
</reference>
<accession>A0A7C8KX11</accession>
<dbReference type="Proteomes" id="UP000480246">
    <property type="component" value="Unassembled WGS sequence"/>
</dbReference>